<dbReference type="InterPro" id="IPR003737">
    <property type="entry name" value="GlcNAc_PI_deacetylase-related"/>
</dbReference>
<sequence length="453" mass="48332">MTARFTHTDAGRSEASWSSSPLAGLPAAELTDRDGVPLRRLVVLAAHPDDETLGAGGLIARAGALGAAVTVVVATQGEASHPDSPTHTPDRLAALRREEIRAAAARLHTAVDVVLLELPDGRLAAHEDAVVADLRSRLTEPGTVLAAPWHLDGHTDHDAAGRAAATAVTGTAARLLEYPIWAWLWADDADVPWDGAVRLDLTPTERDAKAAALAEHTSQVAPLSPAPGDEPILLPDMVGRFARPFETFLDAERFAGIFERLHAGGADPWGFRDRWYERRKRALTVAALPRERFRRGLEVGCSIGVLTAELAPRCATLVATDVSPAALAGAAQTLADAGVADVVELRRLRLPAQWPEGVFDLVVVSEVGYYLTAAGLDLLADRILAGLTDDGVVLLCHWRHPMTGWALDGDAVHERLRGRLGLPVLVRHVEEDLLIEVLVRPGVGSVARESGLV</sequence>
<protein>
    <recommendedName>
        <fullName evidence="3">Methyltransferase type 12 domain-containing protein</fullName>
    </recommendedName>
</protein>
<dbReference type="SUPFAM" id="SSF102588">
    <property type="entry name" value="LmbE-like"/>
    <property type="match status" value="1"/>
</dbReference>
<name>A0ABQ1NI58_9MICC</name>
<feature type="region of interest" description="Disordered" evidence="2">
    <location>
        <begin position="1"/>
        <end position="22"/>
    </location>
</feature>
<gene>
    <name evidence="4" type="ORF">GCM10011512_00410</name>
</gene>
<evidence type="ECO:0000313" key="5">
    <source>
        <dbReference type="Proteomes" id="UP000597761"/>
    </source>
</evidence>
<dbReference type="Pfam" id="PF02585">
    <property type="entry name" value="PIG-L"/>
    <property type="match status" value="1"/>
</dbReference>
<dbReference type="PANTHER" id="PTHR12993:SF29">
    <property type="entry name" value="BLR3841 PROTEIN"/>
    <property type="match status" value="1"/>
</dbReference>
<dbReference type="RefSeq" id="WP_229659653.1">
    <property type="nucleotide sequence ID" value="NZ_BMJI01000001.1"/>
</dbReference>
<evidence type="ECO:0000256" key="1">
    <source>
        <dbReference type="ARBA" id="ARBA00022833"/>
    </source>
</evidence>
<keyword evidence="1" id="KW-0862">Zinc</keyword>
<dbReference type="Proteomes" id="UP000597761">
    <property type="component" value="Unassembled WGS sequence"/>
</dbReference>
<dbReference type="InterPro" id="IPR013217">
    <property type="entry name" value="Methyltransf_12"/>
</dbReference>
<dbReference type="PANTHER" id="PTHR12993">
    <property type="entry name" value="N-ACETYLGLUCOSAMINYL-PHOSPHATIDYLINOSITOL DE-N-ACETYLASE-RELATED"/>
    <property type="match status" value="1"/>
</dbReference>
<reference evidence="5" key="1">
    <citation type="journal article" date="2019" name="Int. J. Syst. Evol. Microbiol.">
        <title>The Global Catalogue of Microorganisms (GCM) 10K type strain sequencing project: providing services to taxonomists for standard genome sequencing and annotation.</title>
        <authorList>
            <consortium name="The Broad Institute Genomics Platform"/>
            <consortium name="The Broad Institute Genome Sequencing Center for Infectious Disease"/>
            <person name="Wu L."/>
            <person name="Ma J."/>
        </authorList>
    </citation>
    <scope>NUCLEOTIDE SEQUENCE [LARGE SCALE GENOMIC DNA]</scope>
    <source>
        <strain evidence="5">CGMCC 1.15480</strain>
    </source>
</reference>
<accession>A0ABQ1NI58</accession>
<dbReference type="SUPFAM" id="SSF53335">
    <property type="entry name" value="S-adenosyl-L-methionine-dependent methyltransferases"/>
    <property type="match status" value="1"/>
</dbReference>
<dbReference type="CDD" id="cd02440">
    <property type="entry name" value="AdoMet_MTases"/>
    <property type="match status" value="1"/>
</dbReference>
<feature type="compositionally biased region" description="Basic and acidic residues" evidence="2">
    <location>
        <begin position="1"/>
        <end position="12"/>
    </location>
</feature>
<dbReference type="Gene3D" id="3.40.50.150">
    <property type="entry name" value="Vaccinia Virus protein VP39"/>
    <property type="match status" value="1"/>
</dbReference>
<keyword evidence="5" id="KW-1185">Reference proteome</keyword>
<dbReference type="InterPro" id="IPR029063">
    <property type="entry name" value="SAM-dependent_MTases_sf"/>
</dbReference>
<dbReference type="Pfam" id="PF08242">
    <property type="entry name" value="Methyltransf_12"/>
    <property type="match status" value="1"/>
</dbReference>
<evidence type="ECO:0000259" key="3">
    <source>
        <dbReference type="Pfam" id="PF08242"/>
    </source>
</evidence>
<dbReference type="InterPro" id="IPR024078">
    <property type="entry name" value="LmbE-like_dom_sf"/>
</dbReference>
<feature type="domain" description="Methyltransferase type 12" evidence="3">
    <location>
        <begin position="297"/>
        <end position="393"/>
    </location>
</feature>
<dbReference type="EMBL" id="BMJI01000001">
    <property type="protein sequence ID" value="GGC77780.1"/>
    <property type="molecule type" value="Genomic_DNA"/>
</dbReference>
<comment type="caution">
    <text evidence="4">The sequence shown here is derived from an EMBL/GenBank/DDBJ whole genome shotgun (WGS) entry which is preliminary data.</text>
</comment>
<dbReference type="Gene3D" id="3.40.50.10320">
    <property type="entry name" value="LmbE-like"/>
    <property type="match status" value="1"/>
</dbReference>
<evidence type="ECO:0000313" key="4">
    <source>
        <dbReference type="EMBL" id="GGC77780.1"/>
    </source>
</evidence>
<evidence type="ECO:0000256" key="2">
    <source>
        <dbReference type="SAM" id="MobiDB-lite"/>
    </source>
</evidence>
<organism evidence="4 5">
    <name type="scientific">Tersicoccus solisilvae</name>
    <dbReference type="NCBI Taxonomy" id="1882339"/>
    <lineage>
        <taxon>Bacteria</taxon>
        <taxon>Bacillati</taxon>
        <taxon>Actinomycetota</taxon>
        <taxon>Actinomycetes</taxon>
        <taxon>Micrococcales</taxon>
        <taxon>Micrococcaceae</taxon>
        <taxon>Tersicoccus</taxon>
    </lineage>
</organism>
<proteinExistence type="predicted"/>